<reference evidence="2 3" key="1">
    <citation type="submission" date="2021-07" db="EMBL/GenBank/DDBJ databases">
        <title>The Aristolochia fimbriata genome: insights into angiosperm evolution, floral development and chemical biosynthesis.</title>
        <authorList>
            <person name="Jiao Y."/>
        </authorList>
    </citation>
    <scope>NUCLEOTIDE SEQUENCE [LARGE SCALE GENOMIC DNA]</scope>
    <source>
        <strain evidence="2">IBCAS-2021</strain>
        <tissue evidence="2">Leaf</tissue>
    </source>
</reference>
<evidence type="ECO:0000313" key="3">
    <source>
        <dbReference type="Proteomes" id="UP000825729"/>
    </source>
</evidence>
<accession>A0AAV7EIN8</accession>
<organism evidence="2 3">
    <name type="scientific">Aristolochia fimbriata</name>
    <name type="common">White veined hardy Dutchman's pipe vine</name>
    <dbReference type="NCBI Taxonomy" id="158543"/>
    <lineage>
        <taxon>Eukaryota</taxon>
        <taxon>Viridiplantae</taxon>
        <taxon>Streptophyta</taxon>
        <taxon>Embryophyta</taxon>
        <taxon>Tracheophyta</taxon>
        <taxon>Spermatophyta</taxon>
        <taxon>Magnoliopsida</taxon>
        <taxon>Magnoliidae</taxon>
        <taxon>Piperales</taxon>
        <taxon>Aristolochiaceae</taxon>
        <taxon>Aristolochia</taxon>
    </lineage>
</organism>
<keyword evidence="3" id="KW-1185">Reference proteome</keyword>
<name>A0AAV7EIN8_ARIFI</name>
<feature type="compositionally biased region" description="Basic and acidic residues" evidence="1">
    <location>
        <begin position="42"/>
        <end position="53"/>
    </location>
</feature>
<dbReference type="EMBL" id="JAINDJ010000004">
    <property type="protein sequence ID" value="KAG9448700.1"/>
    <property type="molecule type" value="Genomic_DNA"/>
</dbReference>
<feature type="region of interest" description="Disordered" evidence="1">
    <location>
        <begin position="32"/>
        <end position="53"/>
    </location>
</feature>
<evidence type="ECO:0000313" key="2">
    <source>
        <dbReference type="EMBL" id="KAG9448700.1"/>
    </source>
</evidence>
<dbReference type="AlphaFoldDB" id="A0AAV7EIN8"/>
<evidence type="ECO:0000256" key="1">
    <source>
        <dbReference type="SAM" id="MobiDB-lite"/>
    </source>
</evidence>
<dbReference type="Proteomes" id="UP000825729">
    <property type="component" value="Unassembled WGS sequence"/>
</dbReference>
<gene>
    <name evidence="2" type="ORF">H6P81_008665</name>
</gene>
<protein>
    <submittedName>
        <fullName evidence="2">Uncharacterized protein</fullName>
    </submittedName>
</protein>
<sequence length="90" mass="10477">MKADDKYCFSNFGFEEALKYEKLKRVVGLVQSSVEDEEEDRTEGQEPRDFNEVKDVQKELPASIENDKQTLLLQGFFLSSVSELNRVQPW</sequence>
<comment type="caution">
    <text evidence="2">The sequence shown here is derived from an EMBL/GenBank/DDBJ whole genome shotgun (WGS) entry which is preliminary data.</text>
</comment>
<proteinExistence type="predicted"/>